<dbReference type="Proteomes" id="UP000256964">
    <property type="component" value="Unassembled WGS sequence"/>
</dbReference>
<evidence type="ECO:0000313" key="2">
    <source>
        <dbReference type="EMBL" id="RDX47603.1"/>
    </source>
</evidence>
<dbReference type="EMBL" id="KZ857417">
    <property type="protein sequence ID" value="RDX47603.1"/>
    <property type="molecule type" value="Genomic_DNA"/>
</dbReference>
<evidence type="ECO:0000256" key="1">
    <source>
        <dbReference type="SAM" id="MobiDB-lite"/>
    </source>
</evidence>
<evidence type="ECO:0000313" key="3">
    <source>
        <dbReference type="Proteomes" id="UP000256964"/>
    </source>
</evidence>
<proteinExistence type="predicted"/>
<feature type="compositionally biased region" description="Basic and acidic residues" evidence="1">
    <location>
        <begin position="18"/>
        <end position="35"/>
    </location>
</feature>
<feature type="region of interest" description="Disordered" evidence="1">
    <location>
        <begin position="76"/>
        <end position="148"/>
    </location>
</feature>
<feature type="region of interest" description="Disordered" evidence="1">
    <location>
        <begin position="18"/>
        <end position="41"/>
    </location>
</feature>
<organism evidence="2 3">
    <name type="scientific">Lentinus brumalis</name>
    <dbReference type="NCBI Taxonomy" id="2498619"/>
    <lineage>
        <taxon>Eukaryota</taxon>
        <taxon>Fungi</taxon>
        <taxon>Dikarya</taxon>
        <taxon>Basidiomycota</taxon>
        <taxon>Agaricomycotina</taxon>
        <taxon>Agaricomycetes</taxon>
        <taxon>Polyporales</taxon>
        <taxon>Polyporaceae</taxon>
        <taxon>Lentinus</taxon>
    </lineage>
</organism>
<keyword evidence="3" id="KW-1185">Reference proteome</keyword>
<sequence>MRVSVDVRTFMCANEERRRSSAHALHADNQQREQQRPLAGRHGQLRTQIATCHPLYVRVRCTCSALCFRFRFPTTSSMRARPPRGYVASNSPRELPESTGAAPSIDGHWQHKRAAIRKPTDAMKKSKSKKGRRDEGDDGLDDGNKYTE</sequence>
<gene>
    <name evidence="2" type="ORF">OH76DRAFT_721447</name>
</gene>
<reference evidence="2 3" key="1">
    <citation type="journal article" date="2018" name="Biotechnol. Biofuels">
        <title>Integrative visual omics of the white-rot fungus Polyporus brumalis exposes the biotechnological potential of its oxidative enzymes for delignifying raw plant biomass.</title>
        <authorList>
            <person name="Miyauchi S."/>
            <person name="Rancon A."/>
            <person name="Drula E."/>
            <person name="Hage H."/>
            <person name="Chaduli D."/>
            <person name="Favel A."/>
            <person name="Grisel S."/>
            <person name="Henrissat B."/>
            <person name="Herpoel-Gimbert I."/>
            <person name="Ruiz-Duenas F.J."/>
            <person name="Chevret D."/>
            <person name="Hainaut M."/>
            <person name="Lin J."/>
            <person name="Wang M."/>
            <person name="Pangilinan J."/>
            <person name="Lipzen A."/>
            <person name="Lesage-Meessen L."/>
            <person name="Navarro D."/>
            <person name="Riley R."/>
            <person name="Grigoriev I.V."/>
            <person name="Zhou S."/>
            <person name="Raouche S."/>
            <person name="Rosso M.N."/>
        </authorList>
    </citation>
    <scope>NUCLEOTIDE SEQUENCE [LARGE SCALE GENOMIC DNA]</scope>
    <source>
        <strain evidence="2 3">BRFM 1820</strain>
    </source>
</reference>
<dbReference type="AlphaFoldDB" id="A0A371D4Y4"/>
<accession>A0A371D4Y4</accession>
<protein>
    <submittedName>
        <fullName evidence="2">Uncharacterized protein</fullName>
    </submittedName>
</protein>
<name>A0A371D4Y4_9APHY</name>